<accession>A0A6N4A161</accession>
<keyword evidence="3 5" id="KW-0808">Transferase</keyword>
<dbReference type="SUPFAM" id="SSF53756">
    <property type="entry name" value="UDP-Glycosyltransferase/glycogen phosphorylase"/>
    <property type="match status" value="1"/>
</dbReference>
<evidence type="ECO:0000313" key="8">
    <source>
        <dbReference type="EMBL" id="OIM20890.1"/>
    </source>
</evidence>
<gene>
    <name evidence="5" type="primary">gtf3</name>
    <name evidence="8" type="ORF">ATX59_07245</name>
</gene>
<dbReference type="GO" id="GO:0000166">
    <property type="term" value="F:nucleotide binding"/>
    <property type="evidence" value="ECO:0007669"/>
    <property type="project" value="UniProtKB-KW"/>
</dbReference>
<evidence type="ECO:0000259" key="6">
    <source>
        <dbReference type="Pfam" id="PF26334"/>
    </source>
</evidence>
<sequence>MKMHITNIYGQSPRSTAMISQNMVASVARGLGFKEIGIYSYPIKTDTYQEMSKRIDGMIASVSFGDFVVIQLPSWNGTEFDELLIKKLKSYRHIRIVVFVHDFIPLMFQNNAYLMDKHIELFNLSDAIILPSQAMADKLTSHGLKTRIIIQSMWDHPHNIDIIPKKFAKKFFFAGSPTRFPFVKNWNFSNRLEVFSDQPADFENKNNLNVTFTGWKNDFSLLDALIGGFGLVWSENISNQAEKEYSHLNLSYKLSTYISAGVPVIANRGISLQKIIEDNKIGFVVSSLSEANEIVNNFSAEKYSEIIKNVENFAPLLRTGYFTKKALIDSMGAAFMKKEARYDYL</sequence>
<feature type="domain" description="Glucosyltransferase 3-like C-terminal" evidence="7">
    <location>
        <begin position="172"/>
        <end position="329"/>
    </location>
</feature>
<dbReference type="EC" id="2.4.1.-" evidence="5"/>
<comment type="caution">
    <text evidence="8">The sequence shown here is derived from an EMBL/GenBank/DDBJ whole genome shotgun (WGS) entry which is preliminary data.</text>
</comment>
<dbReference type="EMBL" id="MLOK01000047">
    <property type="protein sequence ID" value="OIM20890.1"/>
    <property type="molecule type" value="Genomic_DNA"/>
</dbReference>
<comment type="function">
    <text evidence="5">Required for polymorphic O-glycosylation of the serine-rich repeat protein in this bacteria. Catalyzes the second step in glycosylation by transferring a sugar from a UDP-activated sugar to the terminal GlcNAc moiety of the 3-O-(N-acetyl-alpha-D-glucosaminyl)-L-seryl-[protein] resulting from the first glycosylation step.</text>
</comment>
<evidence type="ECO:0000256" key="1">
    <source>
        <dbReference type="ARBA" id="ARBA00004922"/>
    </source>
</evidence>
<comment type="domain">
    <text evidence="5">Dimerizes via the C-terminus; dimerization is required for tetramer formation. Binds protein substrate via an exposed loop in the N-terminus.</text>
</comment>
<evidence type="ECO:0000256" key="3">
    <source>
        <dbReference type="ARBA" id="ARBA00022679"/>
    </source>
</evidence>
<comment type="subunit">
    <text evidence="5">Homotetramer; a dimer of dimers.</text>
</comment>
<feature type="binding site" evidence="5">
    <location>
        <position position="16"/>
    </location>
    <ligand>
        <name>UDP</name>
        <dbReference type="ChEBI" id="CHEBI:58223"/>
    </ligand>
</feature>
<evidence type="ECO:0000256" key="5">
    <source>
        <dbReference type="HAMAP-Rule" id="MF_00841"/>
    </source>
</evidence>
<dbReference type="InterPro" id="IPR058591">
    <property type="entry name" value="Gtf3_N"/>
</dbReference>
<feature type="binding site" evidence="5">
    <location>
        <position position="179"/>
    </location>
    <ligand>
        <name>UDP</name>
        <dbReference type="ChEBI" id="CHEBI:58223"/>
    </ligand>
</feature>
<evidence type="ECO:0000313" key="9">
    <source>
        <dbReference type="Proteomes" id="UP000181728"/>
    </source>
</evidence>
<comment type="pathway">
    <text evidence="1 5">Protein modification; protein glycosylation.</text>
</comment>
<reference evidence="8 9" key="1">
    <citation type="journal article" date="2016" name="BMC Genomics">
        <title>Consensus pan-genome assembly of the specialised wine bacterium Oenococcus oeni.</title>
        <authorList>
            <person name="Sternes P.R."/>
            <person name="Borneman A.R."/>
        </authorList>
    </citation>
    <scope>NUCLEOTIDE SEQUENCE [LARGE SCALE GENOMIC DNA]</scope>
    <source>
        <strain evidence="8 9">AWRIB661</strain>
    </source>
</reference>
<dbReference type="HAMAP" id="MF_00841">
    <property type="entry name" value="Gtf3"/>
    <property type="match status" value="1"/>
</dbReference>
<feature type="binding site" evidence="5">
    <location>
        <begin position="251"/>
        <end position="256"/>
    </location>
    <ligand>
        <name>UDP</name>
        <dbReference type="ChEBI" id="CHEBI:58223"/>
    </ligand>
</feature>
<dbReference type="InterPro" id="IPR043676">
    <property type="entry name" value="Gtf3"/>
</dbReference>
<name>A0A6N4A161_OENOE</name>
<proteinExistence type="inferred from homology"/>
<dbReference type="Gene3D" id="3.40.50.2000">
    <property type="entry name" value="Glycogen Phosphorylase B"/>
    <property type="match status" value="2"/>
</dbReference>
<dbReference type="UniPathway" id="UPA00378"/>
<keyword evidence="4 5" id="KW-0547">Nucleotide-binding</keyword>
<dbReference type="PIRSF" id="PIRSF007023">
    <property type="entry name" value="UDP-Galf_transf"/>
    <property type="match status" value="1"/>
</dbReference>
<dbReference type="Pfam" id="PF26334">
    <property type="entry name" value="Gtf3_N"/>
    <property type="match status" value="1"/>
</dbReference>
<keyword evidence="2 5" id="KW-0328">Glycosyltransferase</keyword>
<dbReference type="Pfam" id="PF26337">
    <property type="entry name" value="Gtf3_C"/>
    <property type="match status" value="1"/>
</dbReference>
<dbReference type="GO" id="GO:0035251">
    <property type="term" value="F:UDP-glucosyltransferase activity"/>
    <property type="evidence" value="ECO:0007669"/>
    <property type="project" value="InterPro"/>
</dbReference>
<organism evidence="8 9">
    <name type="scientific">Oenococcus oeni</name>
    <name type="common">Leuconostoc oenos</name>
    <dbReference type="NCBI Taxonomy" id="1247"/>
    <lineage>
        <taxon>Bacteria</taxon>
        <taxon>Bacillati</taxon>
        <taxon>Bacillota</taxon>
        <taxon>Bacilli</taxon>
        <taxon>Lactobacillales</taxon>
        <taxon>Lactobacillaceae</taxon>
        <taxon>Oenococcus</taxon>
    </lineage>
</organism>
<dbReference type="AlphaFoldDB" id="A0A6N4A161"/>
<protein>
    <recommendedName>
        <fullName evidence="5">Glucosyltransferase 3</fullName>
        <ecNumber evidence="5">2.4.1.-</ecNumber>
    </recommendedName>
</protein>
<feature type="domain" description="Glucosyltransferase 3-like N-terminal" evidence="6">
    <location>
        <begin position="2"/>
        <end position="153"/>
    </location>
</feature>
<dbReference type="InterPro" id="IPR058592">
    <property type="entry name" value="Gtf3_C"/>
</dbReference>
<dbReference type="Proteomes" id="UP000181728">
    <property type="component" value="Unassembled WGS sequence"/>
</dbReference>
<evidence type="ECO:0000256" key="2">
    <source>
        <dbReference type="ARBA" id="ARBA00022676"/>
    </source>
</evidence>
<evidence type="ECO:0000259" key="7">
    <source>
        <dbReference type="Pfam" id="PF26337"/>
    </source>
</evidence>
<comment type="similarity">
    <text evidence="5">Belongs to the Gtf3 glucosyltransferase family.</text>
</comment>
<evidence type="ECO:0000256" key="4">
    <source>
        <dbReference type="ARBA" id="ARBA00022741"/>
    </source>
</evidence>